<name>A0ACC1NLS9_9PEZI</name>
<sequence length="216" mass="22838">MLEVARHAVLGTVAAAWMDLVALDLPDLASSTACKCAHTRGVSYLALCLMPYANAWHSRQTEKMRTSSRLLVGSPGGHNSGLCGVEQFVTPRILTELCGLPVVIEGSMKKVTAILRAPASIGPSPGSVARPGDPECRLHFQEQAVPKGGSGLRACGLCPGAFGVWGLGLGTVCGGVAAAQANQHGRHRHPYHSATCIDLHKWHYRGEMYAFTSGIE</sequence>
<dbReference type="Proteomes" id="UP001143856">
    <property type="component" value="Unassembled WGS sequence"/>
</dbReference>
<gene>
    <name evidence="1" type="ORF">NUW58_g6983</name>
</gene>
<evidence type="ECO:0000313" key="2">
    <source>
        <dbReference type="Proteomes" id="UP001143856"/>
    </source>
</evidence>
<reference evidence="1" key="1">
    <citation type="submission" date="2022-10" db="EMBL/GenBank/DDBJ databases">
        <title>Genome Sequence of Xylaria curta.</title>
        <authorList>
            <person name="Buettner E."/>
        </authorList>
    </citation>
    <scope>NUCLEOTIDE SEQUENCE</scope>
    <source>
        <strain evidence="1">Babe10</strain>
    </source>
</reference>
<evidence type="ECO:0000313" key="1">
    <source>
        <dbReference type="EMBL" id="KAJ2980285.1"/>
    </source>
</evidence>
<organism evidence="1 2">
    <name type="scientific">Xylaria curta</name>
    <dbReference type="NCBI Taxonomy" id="42375"/>
    <lineage>
        <taxon>Eukaryota</taxon>
        <taxon>Fungi</taxon>
        <taxon>Dikarya</taxon>
        <taxon>Ascomycota</taxon>
        <taxon>Pezizomycotina</taxon>
        <taxon>Sordariomycetes</taxon>
        <taxon>Xylariomycetidae</taxon>
        <taxon>Xylariales</taxon>
        <taxon>Xylariaceae</taxon>
        <taxon>Xylaria</taxon>
    </lineage>
</organism>
<comment type="caution">
    <text evidence="1">The sequence shown here is derived from an EMBL/GenBank/DDBJ whole genome shotgun (WGS) entry which is preliminary data.</text>
</comment>
<dbReference type="EMBL" id="JAPDGR010001702">
    <property type="protein sequence ID" value="KAJ2980285.1"/>
    <property type="molecule type" value="Genomic_DNA"/>
</dbReference>
<proteinExistence type="predicted"/>
<keyword evidence="2" id="KW-1185">Reference proteome</keyword>
<accession>A0ACC1NLS9</accession>
<protein>
    <submittedName>
        <fullName evidence="1">Uncharacterized protein</fullName>
    </submittedName>
</protein>